<dbReference type="InterPro" id="IPR050951">
    <property type="entry name" value="Retrovirus_Pol_polyprotein"/>
</dbReference>
<evidence type="ECO:0000313" key="4">
    <source>
        <dbReference type="Proteomes" id="UP000257109"/>
    </source>
</evidence>
<dbReference type="Proteomes" id="UP000257109">
    <property type="component" value="Unassembled WGS sequence"/>
</dbReference>
<protein>
    <submittedName>
        <fullName evidence="3">Pol polyprotein</fullName>
    </submittedName>
</protein>
<sequence>MAPLELLHSITSPWPFHTRGVDILGHFPLVVGQLKFLIVFVDYFTKWVEAEPVAMISIERRKIICQFWLSSVIVLDNGTQFASWLVTDFCSKLGIRQSCTSVEHPQSNGQAESTNKVILRGLRRRVLLKKRAKDKKPERGDRPTIPLSNKNLREVVDQRPLPPGNQNLKEAVDERPSKQQRTSIQ</sequence>
<feature type="non-terminal residue" evidence="3">
    <location>
        <position position="1"/>
    </location>
</feature>
<accession>A0A371FHY7</accession>
<gene>
    <name evidence="3" type="primary">pol</name>
    <name evidence="3" type="ORF">CR513_41885</name>
</gene>
<organism evidence="3 4">
    <name type="scientific">Mucuna pruriens</name>
    <name type="common">Velvet bean</name>
    <name type="synonym">Dolichos pruriens</name>
    <dbReference type="NCBI Taxonomy" id="157652"/>
    <lineage>
        <taxon>Eukaryota</taxon>
        <taxon>Viridiplantae</taxon>
        <taxon>Streptophyta</taxon>
        <taxon>Embryophyta</taxon>
        <taxon>Tracheophyta</taxon>
        <taxon>Spermatophyta</taxon>
        <taxon>Magnoliopsida</taxon>
        <taxon>eudicotyledons</taxon>
        <taxon>Gunneridae</taxon>
        <taxon>Pentapetalae</taxon>
        <taxon>rosids</taxon>
        <taxon>fabids</taxon>
        <taxon>Fabales</taxon>
        <taxon>Fabaceae</taxon>
        <taxon>Papilionoideae</taxon>
        <taxon>50 kb inversion clade</taxon>
        <taxon>NPAAA clade</taxon>
        <taxon>indigoferoid/millettioid clade</taxon>
        <taxon>Phaseoleae</taxon>
        <taxon>Mucuna</taxon>
    </lineage>
</organism>
<dbReference type="Gene3D" id="3.30.420.10">
    <property type="entry name" value="Ribonuclease H-like superfamily/Ribonuclease H"/>
    <property type="match status" value="1"/>
</dbReference>
<evidence type="ECO:0000313" key="3">
    <source>
        <dbReference type="EMBL" id="RDX77918.1"/>
    </source>
</evidence>
<dbReference type="PROSITE" id="PS50994">
    <property type="entry name" value="INTEGRASE"/>
    <property type="match status" value="1"/>
</dbReference>
<reference evidence="3" key="1">
    <citation type="submission" date="2018-05" db="EMBL/GenBank/DDBJ databases">
        <title>Draft genome of Mucuna pruriens seed.</title>
        <authorList>
            <person name="Nnadi N.E."/>
            <person name="Vos R."/>
            <person name="Hasami M.H."/>
            <person name="Devisetty U.K."/>
            <person name="Aguiy J.C."/>
        </authorList>
    </citation>
    <scope>NUCLEOTIDE SEQUENCE [LARGE SCALE GENOMIC DNA]</scope>
    <source>
        <strain evidence="3">JCA_2017</strain>
    </source>
</reference>
<comment type="caution">
    <text evidence="3">The sequence shown here is derived from an EMBL/GenBank/DDBJ whole genome shotgun (WGS) entry which is preliminary data.</text>
</comment>
<dbReference type="OrthoDB" id="2016337at2759"/>
<name>A0A371FHY7_MUCPR</name>
<dbReference type="GO" id="GO:0003676">
    <property type="term" value="F:nucleic acid binding"/>
    <property type="evidence" value="ECO:0007669"/>
    <property type="project" value="InterPro"/>
</dbReference>
<dbReference type="EMBL" id="QJKJ01009037">
    <property type="protein sequence ID" value="RDX77918.1"/>
    <property type="molecule type" value="Genomic_DNA"/>
</dbReference>
<evidence type="ECO:0000259" key="2">
    <source>
        <dbReference type="PROSITE" id="PS50994"/>
    </source>
</evidence>
<dbReference type="PANTHER" id="PTHR37984">
    <property type="entry name" value="PROTEIN CBG26694"/>
    <property type="match status" value="1"/>
</dbReference>
<keyword evidence="4" id="KW-1185">Reference proteome</keyword>
<dbReference type="InterPro" id="IPR001584">
    <property type="entry name" value="Integrase_cat-core"/>
</dbReference>
<dbReference type="AlphaFoldDB" id="A0A371FHY7"/>
<dbReference type="InterPro" id="IPR012337">
    <property type="entry name" value="RNaseH-like_sf"/>
</dbReference>
<feature type="domain" description="Integrase catalytic" evidence="2">
    <location>
        <begin position="9"/>
        <end position="168"/>
    </location>
</feature>
<dbReference type="PANTHER" id="PTHR37984:SF5">
    <property type="entry name" value="PROTEIN NYNRIN-LIKE"/>
    <property type="match status" value="1"/>
</dbReference>
<dbReference type="InterPro" id="IPR036397">
    <property type="entry name" value="RNaseH_sf"/>
</dbReference>
<dbReference type="GO" id="GO:0015074">
    <property type="term" value="P:DNA integration"/>
    <property type="evidence" value="ECO:0007669"/>
    <property type="project" value="InterPro"/>
</dbReference>
<feature type="region of interest" description="Disordered" evidence="1">
    <location>
        <begin position="130"/>
        <end position="185"/>
    </location>
</feature>
<proteinExistence type="predicted"/>
<dbReference type="SUPFAM" id="SSF53098">
    <property type="entry name" value="Ribonuclease H-like"/>
    <property type="match status" value="1"/>
</dbReference>
<evidence type="ECO:0000256" key="1">
    <source>
        <dbReference type="SAM" id="MobiDB-lite"/>
    </source>
</evidence>